<keyword evidence="5" id="KW-0663">Pyridoxal phosphate</keyword>
<proteinExistence type="inferred from homology"/>
<evidence type="ECO:0000313" key="9">
    <source>
        <dbReference type="Proteomes" id="UP000199268"/>
    </source>
</evidence>
<dbReference type="PANTHER" id="PTHR46383:SF2">
    <property type="entry name" value="AMINOTRANSFERASE"/>
    <property type="match status" value="1"/>
</dbReference>
<dbReference type="PANTHER" id="PTHR46383">
    <property type="entry name" value="ASPARTATE AMINOTRANSFERASE"/>
    <property type="match status" value="1"/>
</dbReference>
<dbReference type="InterPro" id="IPR050596">
    <property type="entry name" value="AspAT/PAT-like"/>
</dbReference>
<dbReference type="CDD" id="cd00609">
    <property type="entry name" value="AAT_like"/>
    <property type="match status" value="1"/>
</dbReference>
<sequence length="382" mass="41064">MSRSLANLFSQPSENIMSEIGKTAALMKNIINLSIGDPDMTTPAPILDAAKDSLTAGDTHYSASDGDPEYLKAIIDFYQNKFGIHYEMANVRATVGAGHATYLAFGAILNPGDEVIIFEPYFSPYKTEIEANGGKAVIVSCTAENSFQPTEAAIKAAISDKTKAILVNTPNNPTGAVYDQALLQTLADLAKEHDFYLIADEVYWPFVYGDHEFIPLEKLAPEHTLVAGSLSKVFAMTGFRIGYLAGPENVITAAGLLNEGITFSAPSTSQAAGTYALNHIDEFTPELQEEFGKRLNYVATELNKLPWLSILPVAGSIYLFADISGSGMDDVAFSNYLLEQVGVLVIPGRAFGAAGSGYVRIAVTQDMPTLEAAVNAFEKLTF</sequence>
<organism evidence="8 9">
    <name type="scientific">Weissella bombi</name>
    <dbReference type="NCBI Taxonomy" id="1505725"/>
    <lineage>
        <taxon>Bacteria</taxon>
        <taxon>Bacillati</taxon>
        <taxon>Bacillota</taxon>
        <taxon>Bacilli</taxon>
        <taxon>Lactobacillales</taxon>
        <taxon>Lactobacillaceae</taxon>
        <taxon>Weissella</taxon>
    </lineage>
</organism>
<dbReference type="InterPro" id="IPR015422">
    <property type="entry name" value="PyrdxlP-dep_Trfase_small"/>
</dbReference>
<accession>A0A1C3ZKD3</accession>
<comment type="cofactor">
    <cofactor evidence="1 6">
        <name>pyridoxal 5'-phosphate</name>
        <dbReference type="ChEBI" id="CHEBI:597326"/>
    </cofactor>
</comment>
<keyword evidence="9" id="KW-1185">Reference proteome</keyword>
<dbReference type="STRING" id="1505725.GA0061074_10260"/>
<dbReference type="PROSITE" id="PS00105">
    <property type="entry name" value="AA_TRANSFER_CLASS_1"/>
    <property type="match status" value="1"/>
</dbReference>
<dbReference type="OrthoDB" id="9802328at2"/>
<dbReference type="GO" id="GO:0008483">
    <property type="term" value="F:transaminase activity"/>
    <property type="evidence" value="ECO:0007669"/>
    <property type="project" value="UniProtKB-KW"/>
</dbReference>
<evidence type="ECO:0000256" key="5">
    <source>
        <dbReference type="ARBA" id="ARBA00022898"/>
    </source>
</evidence>
<evidence type="ECO:0000256" key="2">
    <source>
        <dbReference type="ARBA" id="ARBA00007441"/>
    </source>
</evidence>
<dbReference type="SUPFAM" id="SSF53383">
    <property type="entry name" value="PLP-dependent transferases"/>
    <property type="match status" value="1"/>
</dbReference>
<dbReference type="InterPro" id="IPR015424">
    <property type="entry name" value="PyrdxlP-dep_Trfase"/>
</dbReference>
<dbReference type="InterPro" id="IPR015421">
    <property type="entry name" value="PyrdxlP-dep_Trfase_major"/>
</dbReference>
<dbReference type="EMBL" id="FMAO01000002">
    <property type="protein sequence ID" value="SCB82811.1"/>
    <property type="molecule type" value="Genomic_DNA"/>
</dbReference>
<dbReference type="GO" id="GO:0006520">
    <property type="term" value="P:amino acid metabolic process"/>
    <property type="evidence" value="ECO:0007669"/>
    <property type="project" value="InterPro"/>
</dbReference>
<evidence type="ECO:0000259" key="7">
    <source>
        <dbReference type="Pfam" id="PF00155"/>
    </source>
</evidence>
<dbReference type="EC" id="2.6.1.-" evidence="6"/>
<feature type="domain" description="Aminotransferase class I/classII large" evidence="7">
    <location>
        <begin position="29"/>
        <end position="376"/>
    </location>
</feature>
<dbReference type="InterPro" id="IPR004838">
    <property type="entry name" value="NHTrfase_class1_PyrdxlP-BS"/>
</dbReference>
<keyword evidence="4 6" id="KW-0808">Transferase</keyword>
<keyword evidence="3 6" id="KW-0032">Aminotransferase</keyword>
<dbReference type="RefSeq" id="WP_092461524.1">
    <property type="nucleotide sequence ID" value="NZ_BJEE01000001.1"/>
</dbReference>
<name>A0A1C3ZKD3_9LACO</name>
<dbReference type="GO" id="GO:0030170">
    <property type="term" value="F:pyridoxal phosphate binding"/>
    <property type="evidence" value="ECO:0007669"/>
    <property type="project" value="InterPro"/>
</dbReference>
<gene>
    <name evidence="8" type="ORF">GA0061074_10260</name>
</gene>
<dbReference type="Gene3D" id="3.40.640.10">
    <property type="entry name" value="Type I PLP-dependent aspartate aminotransferase-like (Major domain)"/>
    <property type="match status" value="1"/>
</dbReference>
<dbReference type="Gene3D" id="3.90.1150.10">
    <property type="entry name" value="Aspartate Aminotransferase, domain 1"/>
    <property type="match status" value="1"/>
</dbReference>
<evidence type="ECO:0000256" key="3">
    <source>
        <dbReference type="ARBA" id="ARBA00022576"/>
    </source>
</evidence>
<dbReference type="Proteomes" id="UP000199268">
    <property type="component" value="Unassembled WGS sequence"/>
</dbReference>
<reference evidence="9" key="1">
    <citation type="submission" date="2016-08" db="EMBL/GenBank/DDBJ databases">
        <authorList>
            <person name="Varghese N."/>
            <person name="Submissions Spin"/>
        </authorList>
    </citation>
    <scope>NUCLEOTIDE SEQUENCE [LARGE SCALE GENOMIC DNA]</scope>
    <source>
        <strain evidence="9">R-53094</strain>
    </source>
</reference>
<evidence type="ECO:0000256" key="6">
    <source>
        <dbReference type="RuleBase" id="RU000481"/>
    </source>
</evidence>
<evidence type="ECO:0000256" key="1">
    <source>
        <dbReference type="ARBA" id="ARBA00001933"/>
    </source>
</evidence>
<protein>
    <recommendedName>
        <fullName evidence="6">Aminotransferase</fullName>
        <ecNumber evidence="6">2.6.1.-</ecNumber>
    </recommendedName>
</protein>
<evidence type="ECO:0000313" key="8">
    <source>
        <dbReference type="EMBL" id="SCB82811.1"/>
    </source>
</evidence>
<dbReference type="Pfam" id="PF00155">
    <property type="entry name" value="Aminotran_1_2"/>
    <property type="match status" value="1"/>
</dbReference>
<comment type="similarity">
    <text evidence="2 6">Belongs to the class-I pyridoxal-phosphate-dependent aminotransferase family.</text>
</comment>
<dbReference type="AlphaFoldDB" id="A0A1C3ZKD3"/>
<dbReference type="InterPro" id="IPR004839">
    <property type="entry name" value="Aminotransferase_I/II_large"/>
</dbReference>
<evidence type="ECO:0000256" key="4">
    <source>
        <dbReference type="ARBA" id="ARBA00022679"/>
    </source>
</evidence>